<dbReference type="Proteomes" id="UP001451303">
    <property type="component" value="Unassembled WGS sequence"/>
</dbReference>
<protein>
    <recommendedName>
        <fullName evidence="4">Secreted protein</fullName>
    </recommendedName>
</protein>
<comment type="caution">
    <text evidence="2">The sequence shown here is derived from an EMBL/GenBank/DDBJ whole genome shotgun (WGS) entry which is preliminary data.</text>
</comment>
<name>A0ABR3DDF0_NEUIN</name>
<accession>A0ABR3DDF0</accession>
<evidence type="ECO:0000313" key="3">
    <source>
        <dbReference type="Proteomes" id="UP001451303"/>
    </source>
</evidence>
<feature type="signal peptide" evidence="1">
    <location>
        <begin position="1"/>
        <end position="32"/>
    </location>
</feature>
<keyword evidence="1" id="KW-0732">Signal</keyword>
<evidence type="ECO:0008006" key="4">
    <source>
        <dbReference type="Google" id="ProtNLM"/>
    </source>
</evidence>
<feature type="chain" id="PRO_5045398619" description="Secreted protein" evidence="1">
    <location>
        <begin position="33"/>
        <end position="131"/>
    </location>
</feature>
<proteinExistence type="predicted"/>
<evidence type="ECO:0000256" key="1">
    <source>
        <dbReference type="SAM" id="SignalP"/>
    </source>
</evidence>
<reference evidence="2 3" key="1">
    <citation type="submission" date="2023-09" db="EMBL/GenBank/DDBJ databases">
        <title>Multi-omics analysis of a traditional fermented food reveals byproduct-associated fungal strains for waste-to-food upcycling.</title>
        <authorList>
            <consortium name="Lawrence Berkeley National Laboratory"/>
            <person name="Rekdal V.M."/>
            <person name="Villalobos-Escobedo J.M."/>
            <person name="Rodriguez-Valeron N."/>
            <person name="Garcia M.O."/>
            <person name="Vasquez D.P."/>
            <person name="Damayanti I."/>
            <person name="Sorensen P.M."/>
            <person name="Baidoo E.E."/>
            <person name="De Carvalho A.C."/>
            <person name="Riley R."/>
            <person name="Lipzen A."/>
            <person name="He G."/>
            <person name="Yan M."/>
            <person name="Haridas S."/>
            <person name="Daum C."/>
            <person name="Yoshinaga Y."/>
            <person name="Ng V."/>
            <person name="Grigoriev I.V."/>
            <person name="Munk R."/>
            <person name="Nuraida L."/>
            <person name="Wijaya C.H."/>
            <person name="Morales P.-C."/>
            <person name="Keasling J.D."/>
        </authorList>
    </citation>
    <scope>NUCLEOTIDE SEQUENCE [LARGE SCALE GENOMIC DNA]</scope>
    <source>
        <strain evidence="2 3">FGSC 2613</strain>
    </source>
</reference>
<gene>
    <name evidence="2" type="ORF">QR685DRAFT_524354</name>
</gene>
<keyword evidence="3" id="KW-1185">Reference proteome</keyword>
<sequence length="131" mass="14329">MVPRALFPLMPDRVFLDLSLLLFLLLPRRPRSSPSVLVAASPGCFLGGSKRFTDWFANGTFRSIVYMLFILSSLHSHEPGCATLTDRASMTHEAEHLLIKKTAERRGGSRAPKGCGTVGTFGAVSCHVHCE</sequence>
<evidence type="ECO:0000313" key="2">
    <source>
        <dbReference type="EMBL" id="KAL0470699.1"/>
    </source>
</evidence>
<feature type="non-terminal residue" evidence="2">
    <location>
        <position position="1"/>
    </location>
</feature>
<organism evidence="2 3">
    <name type="scientific">Neurospora intermedia</name>
    <dbReference type="NCBI Taxonomy" id="5142"/>
    <lineage>
        <taxon>Eukaryota</taxon>
        <taxon>Fungi</taxon>
        <taxon>Dikarya</taxon>
        <taxon>Ascomycota</taxon>
        <taxon>Pezizomycotina</taxon>
        <taxon>Sordariomycetes</taxon>
        <taxon>Sordariomycetidae</taxon>
        <taxon>Sordariales</taxon>
        <taxon>Sordariaceae</taxon>
        <taxon>Neurospora</taxon>
    </lineage>
</organism>
<dbReference type="EMBL" id="JAVLET010000004">
    <property type="protein sequence ID" value="KAL0470699.1"/>
    <property type="molecule type" value="Genomic_DNA"/>
</dbReference>